<feature type="domain" description="VWFA" evidence="2">
    <location>
        <begin position="381"/>
        <end position="553"/>
    </location>
</feature>
<dbReference type="InterPro" id="IPR013694">
    <property type="entry name" value="VIT"/>
</dbReference>
<accession>A0ABU2ZVC0</accession>
<dbReference type="Pfam" id="PF13768">
    <property type="entry name" value="VWA_3"/>
    <property type="match status" value="1"/>
</dbReference>
<keyword evidence="1" id="KW-0812">Transmembrane</keyword>
<name>A0ABU2ZVC0_9ALTE</name>
<proteinExistence type="predicted"/>
<gene>
    <name evidence="4" type="ORF">RM552_17195</name>
</gene>
<evidence type="ECO:0000256" key="1">
    <source>
        <dbReference type="SAM" id="Phobius"/>
    </source>
</evidence>
<dbReference type="InterPro" id="IPR036465">
    <property type="entry name" value="vWFA_dom_sf"/>
</dbReference>
<dbReference type="Gene3D" id="3.40.50.410">
    <property type="entry name" value="von Willebrand factor, type A domain"/>
    <property type="match status" value="1"/>
</dbReference>
<dbReference type="SUPFAM" id="SSF53300">
    <property type="entry name" value="vWA-like"/>
    <property type="match status" value="1"/>
</dbReference>
<dbReference type="PANTHER" id="PTHR45737">
    <property type="entry name" value="VON WILLEBRAND FACTOR A DOMAIN-CONTAINING PROTEIN 5A"/>
    <property type="match status" value="1"/>
</dbReference>
<dbReference type="PROSITE" id="PS50234">
    <property type="entry name" value="VWFA"/>
    <property type="match status" value="1"/>
</dbReference>
<dbReference type="SMART" id="SM00609">
    <property type="entry name" value="VIT"/>
    <property type="match status" value="1"/>
</dbReference>
<organism evidence="4 5">
    <name type="scientific">Glaciecola petra</name>
    <dbReference type="NCBI Taxonomy" id="3075602"/>
    <lineage>
        <taxon>Bacteria</taxon>
        <taxon>Pseudomonadati</taxon>
        <taxon>Pseudomonadota</taxon>
        <taxon>Gammaproteobacteria</taxon>
        <taxon>Alteromonadales</taxon>
        <taxon>Alteromonadaceae</taxon>
        <taxon>Glaciecola</taxon>
    </lineage>
</organism>
<feature type="domain" description="VIT" evidence="3">
    <location>
        <begin position="124"/>
        <end position="252"/>
    </location>
</feature>
<dbReference type="SMART" id="SM00327">
    <property type="entry name" value="VWA"/>
    <property type="match status" value="1"/>
</dbReference>
<dbReference type="InterPro" id="IPR002035">
    <property type="entry name" value="VWF_A"/>
</dbReference>
<evidence type="ECO:0000259" key="2">
    <source>
        <dbReference type="PROSITE" id="PS50234"/>
    </source>
</evidence>
<reference evidence="4 5" key="1">
    <citation type="submission" date="2023-09" db="EMBL/GenBank/DDBJ databases">
        <authorList>
            <person name="Rey-Velasco X."/>
        </authorList>
    </citation>
    <scope>NUCLEOTIDE SEQUENCE [LARGE SCALE GENOMIC DNA]</scope>
    <source>
        <strain evidence="4 5">P117</strain>
    </source>
</reference>
<dbReference type="EMBL" id="JAVRHX010000008">
    <property type="protein sequence ID" value="MDT0596596.1"/>
    <property type="molecule type" value="Genomic_DNA"/>
</dbReference>
<dbReference type="PANTHER" id="PTHR45737:SF6">
    <property type="entry name" value="VON WILLEBRAND FACTOR A DOMAIN-CONTAINING PROTEIN 5A"/>
    <property type="match status" value="1"/>
</dbReference>
<dbReference type="Proteomes" id="UP001253545">
    <property type="component" value="Unassembled WGS sequence"/>
</dbReference>
<evidence type="ECO:0000259" key="3">
    <source>
        <dbReference type="PROSITE" id="PS51468"/>
    </source>
</evidence>
<dbReference type="NCBIfam" id="TIGR01167">
    <property type="entry name" value="LPXTG_anchor"/>
    <property type="match status" value="1"/>
</dbReference>
<sequence>MRSLQRLSLILVTLVIISIVIAQSDSAQYISPTETKAQNSKLSDITINGNTNDVNIVQISSAADHVVEIAKTNPLSEQNTSVSSSQQSSTQLVTNIYQTQSGSFYFEDDNQKTITYSDHGQDTNEQYTPSKQRYYLPSLLKNTEANINITGPIARTSITQVFSNPSDTVRSGVYVFPLPQNAAVDHLVMHIEGRKIEGVIKRKQEAKELFKMAKAVGKKAALVSQIRPNIFTNRIANIPPKSEVKVTIEYQQFIVQDKHNYSVRLPLSITPRYAPVGQTLLPQPATLEGEVDIKVRLNTGLPVQEIASEHHPVSVNNRQNTEYHIQLDTEKPANKDFVLNWQVKTGYRVQAAHFTYHQNKHEYGLITLMPPVQDTLSAKRNVMFILDVSGSMVGEALNQAKQALAIAIEDLSEHDQFNVIAFSSEAEALWQSSQQASSDAKNEALSMLYQLEADGGTEIQQALDLAFSFPTLSDNKALDQIVFITDGSVSNEQQLMQTIYNGLGDYRLFTIGIGSAPNAYFMEEAAAVGKGTYTFIGDLQTVKPKMTALLAKIKRPALTNIQLNIKDPKQAFGFEIFPRNIPDLYADEPLIISYKRTIDDSSIHNMPSDSEQAIPFSVMGEFQGFTANGENQWKSELPAISATEETGIHKHWARQKIKDLHRQLNINTRVQHDQRSQQQSALSDKKGIEEAITVVALNHHLVSKFTSLVAIDHHTENNIKAKTNQLVTKSMGAQHVYAVNRLPKTSTTSKLMAILGLFLSLVGASLIFVKHLFTSVSQ</sequence>
<keyword evidence="1" id="KW-0472">Membrane</keyword>
<keyword evidence="5" id="KW-1185">Reference proteome</keyword>
<dbReference type="PROSITE" id="PS51468">
    <property type="entry name" value="VIT"/>
    <property type="match status" value="1"/>
</dbReference>
<evidence type="ECO:0000313" key="4">
    <source>
        <dbReference type="EMBL" id="MDT0596596.1"/>
    </source>
</evidence>
<evidence type="ECO:0000313" key="5">
    <source>
        <dbReference type="Proteomes" id="UP001253545"/>
    </source>
</evidence>
<keyword evidence="1" id="KW-1133">Transmembrane helix</keyword>
<comment type="caution">
    <text evidence="4">The sequence shown here is derived from an EMBL/GenBank/DDBJ whole genome shotgun (WGS) entry which is preliminary data.</text>
</comment>
<feature type="transmembrane region" description="Helical" evidence="1">
    <location>
        <begin position="751"/>
        <end position="773"/>
    </location>
</feature>
<dbReference type="Pfam" id="PF08487">
    <property type="entry name" value="VIT"/>
    <property type="match status" value="1"/>
</dbReference>
<protein>
    <submittedName>
        <fullName evidence="4">VIT domain-containing protein</fullName>
    </submittedName>
</protein>
<dbReference type="RefSeq" id="WP_311370119.1">
    <property type="nucleotide sequence ID" value="NZ_JAVRHX010000008.1"/>
</dbReference>